<dbReference type="InterPro" id="IPR007303">
    <property type="entry name" value="TIP41-like"/>
</dbReference>
<dbReference type="EMBL" id="KZ454988">
    <property type="protein sequence ID" value="PKI84676.1"/>
    <property type="molecule type" value="Genomic_DNA"/>
</dbReference>
<dbReference type="InterPro" id="IPR051330">
    <property type="entry name" value="Phosphatase_reg/MetRdx"/>
</dbReference>
<sequence length="443" mass="48388">MASAPTTQALPPRVQHRVFEHVRNGNVESRCADEELPIGSQVDTITERGIHVGPWTITVAHGSIANASDNDALSRLLDIPMPEMPFPHNVLVLHHHPSGFEYNFDATRALQCVDGVPAAHRLDPIDCAFELARAQGIDNGVARRKRALSGSGIKVSYANEWGKSRCLEQLLDPSQDTRSQAPGFDGPHSGSISSAKQFDWTYSTTWPGAPGCNAPPSLDRGGERIVHDPFQLGLDPARDRIPVERLGANSGQPILFYDDIMLFEDELGDNGSSMLNVKVRVMPNAFLVLQRFFLRVDNVVFRVFDTRIYCSFVPTDGEPVPAAERAEAGPSHWPRVIRECRGSEASYEDVKRYLVPHRPDDLSQLTNVSWVAETMDKIQAQRFRNEAAKAASGTGFAPSLAPAQAPSSALGNAPQNAILGEIEDSVPGWEGDGACVHVAVLRH</sequence>
<evidence type="ECO:0000313" key="3">
    <source>
        <dbReference type="Proteomes" id="UP000232875"/>
    </source>
</evidence>
<accession>A0A2N1JDR6</accession>
<evidence type="ECO:0000313" key="2">
    <source>
        <dbReference type="EMBL" id="PKI84676.1"/>
    </source>
</evidence>
<dbReference type="OrthoDB" id="10253878at2759"/>
<proteinExistence type="inferred from homology"/>
<dbReference type="AlphaFoldDB" id="A0A2N1JDR6"/>
<dbReference type="Proteomes" id="UP000232875">
    <property type="component" value="Unassembled WGS sequence"/>
</dbReference>
<keyword evidence="3" id="KW-1185">Reference proteome</keyword>
<gene>
    <name evidence="2" type="ORF">MVES_001316</name>
</gene>
<evidence type="ECO:0008006" key="4">
    <source>
        <dbReference type="Google" id="ProtNLM"/>
    </source>
</evidence>
<reference evidence="2 3" key="1">
    <citation type="submission" date="2017-10" db="EMBL/GenBank/DDBJ databases">
        <title>A novel species of cold-tolerant Malassezia isolated from bats.</title>
        <authorList>
            <person name="Lorch J.M."/>
            <person name="Palmer J.M."/>
            <person name="Vanderwolf K.J."/>
            <person name="Schmidt K.Z."/>
            <person name="Verant M.L."/>
            <person name="Weller T.J."/>
            <person name="Blehert D.S."/>
        </authorList>
    </citation>
    <scope>NUCLEOTIDE SEQUENCE [LARGE SCALE GENOMIC DNA]</scope>
    <source>
        <strain evidence="2 3">NWHC:44797-103</strain>
    </source>
</reference>
<dbReference type="STRING" id="2020962.A0A2N1JDR6"/>
<dbReference type="PANTHER" id="PTHR21021:SF16">
    <property type="entry name" value="TIP41-LIKE PROTEIN"/>
    <property type="match status" value="1"/>
</dbReference>
<dbReference type="Pfam" id="PF04176">
    <property type="entry name" value="TIP41"/>
    <property type="match status" value="1"/>
</dbReference>
<organism evidence="2 3">
    <name type="scientific">Malassezia vespertilionis</name>
    <dbReference type="NCBI Taxonomy" id="2020962"/>
    <lineage>
        <taxon>Eukaryota</taxon>
        <taxon>Fungi</taxon>
        <taxon>Dikarya</taxon>
        <taxon>Basidiomycota</taxon>
        <taxon>Ustilaginomycotina</taxon>
        <taxon>Malasseziomycetes</taxon>
        <taxon>Malasseziales</taxon>
        <taxon>Malasseziaceae</taxon>
        <taxon>Malassezia</taxon>
    </lineage>
</organism>
<dbReference type="PANTHER" id="PTHR21021">
    <property type="entry name" value="GAF/PUTATIVE CYTOSKELETAL PROTEIN"/>
    <property type="match status" value="1"/>
</dbReference>
<name>A0A2N1JDR6_9BASI</name>
<dbReference type="GO" id="GO:0031929">
    <property type="term" value="P:TOR signaling"/>
    <property type="evidence" value="ECO:0007669"/>
    <property type="project" value="TreeGrafter"/>
</dbReference>
<evidence type="ECO:0000256" key="1">
    <source>
        <dbReference type="ARBA" id="ARBA00006658"/>
    </source>
</evidence>
<dbReference type="GO" id="GO:0005829">
    <property type="term" value="C:cytosol"/>
    <property type="evidence" value="ECO:0007669"/>
    <property type="project" value="TreeGrafter"/>
</dbReference>
<comment type="similarity">
    <text evidence="1">Belongs to the TIP41 family.</text>
</comment>
<protein>
    <recommendedName>
        <fullName evidence="4">Tip41p</fullName>
    </recommendedName>
</protein>